<dbReference type="SUPFAM" id="SSF52540">
    <property type="entry name" value="P-loop containing nucleoside triphosphate hydrolases"/>
    <property type="match status" value="1"/>
</dbReference>
<proteinExistence type="predicted"/>
<evidence type="ECO:0000256" key="1">
    <source>
        <dbReference type="ARBA" id="ARBA00022741"/>
    </source>
</evidence>
<dbReference type="Proteomes" id="UP000429229">
    <property type="component" value="Unassembled WGS sequence"/>
</dbReference>
<dbReference type="PROSITE" id="PS00211">
    <property type="entry name" value="ABC_TRANSPORTER_1"/>
    <property type="match status" value="1"/>
</dbReference>
<comment type="caution">
    <text evidence="4">The sequence shown here is derived from an EMBL/GenBank/DDBJ whole genome shotgun (WGS) entry which is preliminary data.</text>
</comment>
<sequence>MLLTVSGVQKSYSGKIVLRDVAFELKEGERALLLGPSGSGKSTLLNIVCGLQQPDAGAVEIAGANIASSDGKSSADLVRKRNLGIIFQTLRLVSALSVQANLELAQRLQRGSVDRAAIGATLERLGITHRANARPYELSQGEAQRAAIARALVVQPRLLVADEPTSALDTANTENVAALLHEVADEIGAALLVATHDERLRASFDRTLELSDGSLHS</sequence>
<dbReference type="GO" id="GO:0016887">
    <property type="term" value="F:ATP hydrolysis activity"/>
    <property type="evidence" value="ECO:0007669"/>
    <property type="project" value="InterPro"/>
</dbReference>
<dbReference type="InterPro" id="IPR015854">
    <property type="entry name" value="ABC_transpr_LolD-like"/>
</dbReference>
<dbReference type="InterPro" id="IPR027417">
    <property type="entry name" value="P-loop_NTPase"/>
</dbReference>
<protein>
    <submittedName>
        <fullName evidence="4">ATP-binding cassette domain-containing protein</fullName>
    </submittedName>
</protein>
<evidence type="ECO:0000313" key="4">
    <source>
        <dbReference type="EMBL" id="MXP10346.1"/>
    </source>
</evidence>
<dbReference type="GO" id="GO:0005886">
    <property type="term" value="C:plasma membrane"/>
    <property type="evidence" value="ECO:0007669"/>
    <property type="project" value="TreeGrafter"/>
</dbReference>
<evidence type="ECO:0000313" key="5">
    <source>
        <dbReference type="Proteomes" id="UP000429229"/>
    </source>
</evidence>
<keyword evidence="1" id="KW-0547">Nucleotide-binding</keyword>
<dbReference type="InterPro" id="IPR017871">
    <property type="entry name" value="ABC_transporter-like_CS"/>
</dbReference>
<name>A0A6I4U3N8_9SPHN</name>
<keyword evidence="5" id="KW-1185">Reference proteome</keyword>
<keyword evidence="2 4" id="KW-0067">ATP-binding</keyword>
<dbReference type="EMBL" id="WTYR01000001">
    <property type="protein sequence ID" value="MXP10346.1"/>
    <property type="molecule type" value="Genomic_DNA"/>
</dbReference>
<dbReference type="Gene3D" id="3.40.50.300">
    <property type="entry name" value="P-loop containing nucleotide triphosphate hydrolases"/>
    <property type="match status" value="1"/>
</dbReference>
<dbReference type="GO" id="GO:0022857">
    <property type="term" value="F:transmembrane transporter activity"/>
    <property type="evidence" value="ECO:0007669"/>
    <property type="project" value="TreeGrafter"/>
</dbReference>
<dbReference type="Pfam" id="PF00005">
    <property type="entry name" value="ABC_tran"/>
    <property type="match status" value="1"/>
</dbReference>
<gene>
    <name evidence="4" type="ORF">GRI68_09145</name>
</gene>
<dbReference type="PANTHER" id="PTHR24220">
    <property type="entry name" value="IMPORT ATP-BINDING PROTEIN"/>
    <property type="match status" value="1"/>
</dbReference>
<evidence type="ECO:0000256" key="2">
    <source>
        <dbReference type="ARBA" id="ARBA00022840"/>
    </source>
</evidence>
<dbReference type="InterPro" id="IPR003593">
    <property type="entry name" value="AAA+_ATPase"/>
</dbReference>
<accession>A0A6I4U3N8</accession>
<dbReference type="PROSITE" id="PS50893">
    <property type="entry name" value="ABC_TRANSPORTER_2"/>
    <property type="match status" value="1"/>
</dbReference>
<feature type="domain" description="ABC transporter" evidence="3">
    <location>
        <begin position="3"/>
        <end position="217"/>
    </location>
</feature>
<reference evidence="4 5" key="1">
    <citation type="submission" date="2019-12" db="EMBL/GenBank/DDBJ databases">
        <title>Genomic-based taxomic classification of the family Erythrobacteraceae.</title>
        <authorList>
            <person name="Xu L."/>
        </authorList>
    </citation>
    <scope>NUCLEOTIDE SEQUENCE [LARGE SCALE GENOMIC DNA]</scope>
    <source>
        <strain evidence="4 5">LMG 29519</strain>
    </source>
</reference>
<dbReference type="RefSeq" id="WP_160616963.1">
    <property type="nucleotide sequence ID" value="NZ_WTYR01000001.1"/>
</dbReference>
<dbReference type="SMART" id="SM00382">
    <property type="entry name" value="AAA"/>
    <property type="match status" value="1"/>
</dbReference>
<dbReference type="GO" id="GO:0005524">
    <property type="term" value="F:ATP binding"/>
    <property type="evidence" value="ECO:0007669"/>
    <property type="project" value="UniProtKB-KW"/>
</dbReference>
<evidence type="ECO:0000259" key="3">
    <source>
        <dbReference type="PROSITE" id="PS50893"/>
    </source>
</evidence>
<dbReference type="OrthoDB" id="7627620at2"/>
<dbReference type="AlphaFoldDB" id="A0A6I4U3N8"/>
<organism evidence="4 5">
    <name type="scientific">Alteriqipengyuania halimionae</name>
    <dbReference type="NCBI Taxonomy" id="1926630"/>
    <lineage>
        <taxon>Bacteria</taxon>
        <taxon>Pseudomonadati</taxon>
        <taxon>Pseudomonadota</taxon>
        <taxon>Alphaproteobacteria</taxon>
        <taxon>Sphingomonadales</taxon>
        <taxon>Erythrobacteraceae</taxon>
        <taxon>Alteriqipengyuania</taxon>
    </lineage>
</organism>
<dbReference type="InterPro" id="IPR003439">
    <property type="entry name" value="ABC_transporter-like_ATP-bd"/>
</dbReference>